<keyword evidence="2" id="KW-0472">Membrane</keyword>
<keyword evidence="2" id="KW-0812">Transmembrane</keyword>
<evidence type="ECO:0008006" key="5">
    <source>
        <dbReference type="Google" id="ProtNLM"/>
    </source>
</evidence>
<sequence length="407" mass="45422">MENTKPRISSQQSGMKVTIQPHPSQTSSVKADKPTGQAITISKRQEKANARGIQVTWEKVRTAPVSTTAYPQEKEGWQASQEAIAGPIRQTPSFTLGRADKKQQVIEWSSPNNPFVQRQLKMRPSNVKLGQLLLSIAAAIVVGLIMGFSILRIFFLENASHSARSIDDHLPKSNMVAEMPLTDAKGNKAKDKEVESPLPALKVVMLQAGNFQNKQHAQKKVQEYRTQGLAAVMSDHPPYRIFLGMGWTRDEALKLSAIYQKKEVEVYLKEWQMTGTLPEKWNQREQLARLLVRGNQLIQQLGNAAIVNIQGNPQTETPAFAFQSSWKKEYEQMLSDFHAMEKGLPPALRSSLNQCLSALDLAIQSGETADKHPNQALLWQIQEGLVRYALAYERVAKAAAEGGENKF</sequence>
<gene>
    <name evidence="3" type="ORF">SAMN06265361_1065</name>
</gene>
<reference evidence="3" key="1">
    <citation type="submission" date="2017-05" db="EMBL/GenBank/DDBJ databases">
        <authorList>
            <person name="Varghese N."/>
            <person name="Submissions S."/>
        </authorList>
    </citation>
    <scope>NUCLEOTIDE SEQUENCE</scope>
    <source>
        <strain evidence="3">DSM 45262</strain>
    </source>
</reference>
<evidence type="ECO:0000313" key="4">
    <source>
        <dbReference type="Proteomes" id="UP001157946"/>
    </source>
</evidence>
<dbReference type="Proteomes" id="UP001157946">
    <property type="component" value="Unassembled WGS sequence"/>
</dbReference>
<evidence type="ECO:0000313" key="3">
    <source>
        <dbReference type="EMBL" id="SMP27884.1"/>
    </source>
</evidence>
<feature type="transmembrane region" description="Helical" evidence="2">
    <location>
        <begin position="132"/>
        <end position="155"/>
    </location>
</feature>
<protein>
    <recommendedName>
        <fullName evidence="5">SPOR domain-containing protein</fullName>
    </recommendedName>
</protein>
<comment type="caution">
    <text evidence="3">The sequence shown here is derived from an EMBL/GenBank/DDBJ whole genome shotgun (WGS) entry which is preliminary data.</text>
</comment>
<dbReference type="RefSeq" id="WP_102992042.1">
    <property type="nucleotide sequence ID" value="NZ_FXTU01000006.1"/>
</dbReference>
<dbReference type="InterPro" id="IPR036680">
    <property type="entry name" value="SPOR-like_sf"/>
</dbReference>
<dbReference type="AlphaFoldDB" id="A0AA45WQX5"/>
<feature type="region of interest" description="Disordered" evidence="1">
    <location>
        <begin position="1"/>
        <end position="36"/>
    </location>
</feature>
<organism evidence="3 4">
    <name type="scientific">Laceyella tengchongensis</name>
    <dbReference type="NCBI Taxonomy" id="574699"/>
    <lineage>
        <taxon>Bacteria</taxon>
        <taxon>Bacillati</taxon>
        <taxon>Bacillota</taxon>
        <taxon>Bacilli</taxon>
        <taxon>Bacillales</taxon>
        <taxon>Thermoactinomycetaceae</taxon>
        <taxon>Laceyella</taxon>
    </lineage>
</organism>
<proteinExistence type="predicted"/>
<name>A0AA45WQX5_9BACL</name>
<keyword evidence="4" id="KW-1185">Reference proteome</keyword>
<dbReference type="EMBL" id="FXTU01000006">
    <property type="protein sequence ID" value="SMP27884.1"/>
    <property type="molecule type" value="Genomic_DNA"/>
</dbReference>
<dbReference type="SUPFAM" id="SSF110997">
    <property type="entry name" value="Sporulation related repeat"/>
    <property type="match status" value="1"/>
</dbReference>
<keyword evidence="2" id="KW-1133">Transmembrane helix</keyword>
<accession>A0AA45WQX5</accession>
<dbReference type="GO" id="GO:0042834">
    <property type="term" value="F:peptidoglycan binding"/>
    <property type="evidence" value="ECO:0007669"/>
    <property type="project" value="InterPro"/>
</dbReference>
<feature type="compositionally biased region" description="Polar residues" evidence="1">
    <location>
        <begin position="1"/>
        <end position="29"/>
    </location>
</feature>
<evidence type="ECO:0000256" key="2">
    <source>
        <dbReference type="SAM" id="Phobius"/>
    </source>
</evidence>
<evidence type="ECO:0000256" key="1">
    <source>
        <dbReference type="SAM" id="MobiDB-lite"/>
    </source>
</evidence>